<dbReference type="RefSeq" id="WP_209463866.1">
    <property type="nucleotide sequence ID" value="NZ_CP110224.1"/>
</dbReference>
<proteinExistence type="predicted"/>
<gene>
    <name evidence="1" type="ORF">J2Z83_002900</name>
</gene>
<reference evidence="1 2" key="1">
    <citation type="submission" date="2021-03" db="EMBL/GenBank/DDBJ databases">
        <title>Genomic Encyclopedia of Type Strains, Phase IV (KMG-IV): sequencing the most valuable type-strain genomes for metagenomic binning, comparative biology and taxonomic classification.</title>
        <authorList>
            <person name="Goeker M."/>
        </authorList>
    </citation>
    <scope>NUCLEOTIDE SEQUENCE [LARGE SCALE GENOMIC DNA]</scope>
    <source>
        <strain evidence="1 2">DSM 25609</strain>
    </source>
</reference>
<protein>
    <submittedName>
        <fullName evidence="1">GNAT superfamily N-acetyltransferase</fullName>
    </submittedName>
</protein>
<sequence length="197" mass="22951">MDLLQISSLTGLAANGISIVVNSYQAFRRSNVEKYFAELNKSNESLKVIGNSEELEGRFYYIIDQVARERNRKKLVAWKNATISLAMEDIDFDESDGHFQTLEHLTYFDLTVLQQIYAYNYNNLNFKVDILDFFQGKGIGKEYILRSLRQLAYNNLIREQYESTAMVSGAKANLQDFHYSKNNLGRDFLNFVFRQDF</sequence>
<keyword evidence="2" id="KW-1185">Reference proteome</keyword>
<comment type="caution">
    <text evidence="1">The sequence shown here is derived from an EMBL/GenBank/DDBJ whole genome shotgun (WGS) entry which is preliminary data.</text>
</comment>
<evidence type="ECO:0000313" key="2">
    <source>
        <dbReference type="Proteomes" id="UP001519345"/>
    </source>
</evidence>
<dbReference type="Proteomes" id="UP001519345">
    <property type="component" value="Unassembled WGS sequence"/>
</dbReference>
<organism evidence="1 2">
    <name type="scientific">Virgibacillus natechei</name>
    <dbReference type="NCBI Taxonomy" id="1216297"/>
    <lineage>
        <taxon>Bacteria</taxon>
        <taxon>Bacillati</taxon>
        <taxon>Bacillota</taxon>
        <taxon>Bacilli</taxon>
        <taxon>Bacillales</taxon>
        <taxon>Bacillaceae</taxon>
        <taxon>Virgibacillus</taxon>
    </lineage>
</organism>
<evidence type="ECO:0000313" key="1">
    <source>
        <dbReference type="EMBL" id="MBP1970764.1"/>
    </source>
</evidence>
<dbReference type="EMBL" id="JAGGKX010000017">
    <property type="protein sequence ID" value="MBP1970764.1"/>
    <property type="molecule type" value="Genomic_DNA"/>
</dbReference>
<name>A0ABS4IL77_9BACI</name>
<accession>A0ABS4IL77</accession>